<reference evidence="2 3" key="1">
    <citation type="submission" date="2015-01" db="EMBL/GenBank/DDBJ databases">
        <title>Jeotgalibacillus campisalis genome sequencing.</title>
        <authorList>
            <person name="Goh K.M."/>
            <person name="Chan K.-G."/>
            <person name="Yaakop A.S."/>
            <person name="Ee R."/>
            <person name="Gan H.M."/>
            <person name="Chan C.S."/>
        </authorList>
    </citation>
    <scope>NUCLEOTIDE SEQUENCE [LARGE SCALE GENOMIC DNA]</scope>
    <source>
        <strain evidence="2 3">SF-57</strain>
    </source>
</reference>
<dbReference type="RefSeq" id="WP_052476964.1">
    <property type="nucleotide sequence ID" value="NZ_JXRR01000014.1"/>
</dbReference>
<gene>
    <name evidence="2" type="ORF">KR50_21930</name>
</gene>
<dbReference type="Pfam" id="PF21747">
    <property type="entry name" value="YpoC"/>
    <property type="match status" value="1"/>
</dbReference>
<keyword evidence="3" id="KW-1185">Reference proteome</keyword>
<sequence length="174" mass="20613">MNNKIELQNRYKNELFFSGDEIELALPLKEGGLFQPYFQPEFQWSQTDQRPPWEEINYWLPLLKEEWELINDRLTSNFDKNNPAVKQDMVKGFSIFFMMLFWSNGKPVDVNSWKESSLPFKTTCLNLIERLEFALNNADSYFARIQLNELVLEIHKKSAKKLALQSVQKKSPKE</sequence>
<name>A0A0C2VUD5_9BACL</name>
<dbReference type="Proteomes" id="UP000031972">
    <property type="component" value="Unassembled WGS sequence"/>
</dbReference>
<dbReference type="InterPro" id="IPR048427">
    <property type="entry name" value="YpoC"/>
</dbReference>
<protein>
    <recommendedName>
        <fullName evidence="1">YpoC-like domain-containing protein</fullName>
    </recommendedName>
</protein>
<proteinExistence type="predicted"/>
<evidence type="ECO:0000313" key="3">
    <source>
        <dbReference type="Proteomes" id="UP000031972"/>
    </source>
</evidence>
<dbReference type="EMBL" id="JXRR01000014">
    <property type="protein sequence ID" value="KIL48026.1"/>
    <property type="molecule type" value="Genomic_DNA"/>
</dbReference>
<evidence type="ECO:0000259" key="1">
    <source>
        <dbReference type="Pfam" id="PF21747"/>
    </source>
</evidence>
<dbReference type="AlphaFoldDB" id="A0A0C2VUD5"/>
<dbReference type="OrthoDB" id="2360594at2"/>
<dbReference type="PATRIC" id="fig|220754.4.peg.2210"/>
<comment type="caution">
    <text evidence="2">The sequence shown here is derived from an EMBL/GenBank/DDBJ whole genome shotgun (WGS) entry which is preliminary data.</text>
</comment>
<feature type="domain" description="YpoC-like" evidence="1">
    <location>
        <begin position="59"/>
        <end position="165"/>
    </location>
</feature>
<accession>A0A0C2VUD5</accession>
<organism evidence="2 3">
    <name type="scientific">Jeotgalibacillus campisalis</name>
    <dbReference type="NCBI Taxonomy" id="220754"/>
    <lineage>
        <taxon>Bacteria</taxon>
        <taxon>Bacillati</taxon>
        <taxon>Bacillota</taxon>
        <taxon>Bacilli</taxon>
        <taxon>Bacillales</taxon>
        <taxon>Caryophanaceae</taxon>
        <taxon>Jeotgalibacillus</taxon>
    </lineage>
</organism>
<evidence type="ECO:0000313" key="2">
    <source>
        <dbReference type="EMBL" id="KIL48026.1"/>
    </source>
</evidence>